<protein>
    <recommendedName>
        <fullName evidence="1">HTH cro/C1-type domain-containing protein</fullName>
    </recommendedName>
</protein>
<dbReference type="PROSITE" id="PS50943">
    <property type="entry name" value="HTH_CROC1"/>
    <property type="match status" value="1"/>
</dbReference>
<evidence type="ECO:0000313" key="2">
    <source>
        <dbReference type="EMBL" id="CAB3783136.1"/>
    </source>
</evidence>
<reference evidence="2 3" key="1">
    <citation type="submission" date="2020-04" db="EMBL/GenBank/DDBJ databases">
        <authorList>
            <person name="De Canck E."/>
        </authorList>
    </citation>
    <scope>NUCLEOTIDE SEQUENCE [LARGE SCALE GENOMIC DNA]</scope>
    <source>
        <strain evidence="2 3">LMG 28688</strain>
    </source>
</reference>
<evidence type="ECO:0000259" key="1">
    <source>
        <dbReference type="PROSITE" id="PS50943"/>
    </source>
</evidence>
<organism evidence="2 3">
    <name type="scientific">Paraburkholderia caffeinitolerans</name>
    <dbReference type="NCBI Taxonomy" id="1723730"/>
    <lineage>
        <taxon>Bacteria</taxon>
        <taxon>Pseudomonadati</taxon>
        <taxon>Pseudomonadota</taxon>
        <taxon>Betaproteobacteria</taxon>
        <taxon>Burkholderiales</taxon>
        <taxon>Burkholderiaceae</taxon>
        <taxon>Paraburkholderia</taxon>
    </lineage>
</organism>
<name>A0A6J5FQ73_9BURK</name>
<accession>A0A6J5FQ73</accession>
<dbReference type="GO" id="GO:0003677">
    <property type="term" value="F:DNA binding"/>
    <property type="evidence" value="ECO:0007669"/>
    <property type="project" value="InterPro"/>
</dbReference>
<dbReference type="InterPro" id="IPR010982">
    <property type="entry name" value="Lambda_DNA-bd_dom_sf"/>
</dbReference>
<feature type="domain" description="HTH cro/C1-type" evidence="1">
    <location>
        <begin position="14"/>
        <end position="59"/>
    </location>
</feature>
<dbReference type="SMART" id="SM00530">
    <property type="entry name" value="HTH_XRE"/>
    <property type="match status" value="1"/>
</dbReference>
<dbReference type="CDD" id="cd00093">
    <property type="entry name" value="HTH_XRE"/>
    <property type="match status" value="1"/>
</dbReference>
<dbReference type="EMBL" id="CADIKL010000006">
    <property type="protein sequence ID" value="CAB3783136.1"/>
    <property type="molecule type" value="Genomic_DNA"/>
</dbReference>
<keyword evidence="3" id="KW-1185">Reference proteome</keyword>
<gene>
    <name evidence="2" type="ORF">LMG28688_01586</name>
</gene>
<dbReference type="InterPro" id="IPR001387">
    <property type="entry name" value="Cro/C1-type_HTH"/>
</dbReference>
<dbReference type="AlphaFoldDB" id="A0A6J5FQ73"/>
<dbReference type="InterPro" id="IPR031856">
    <property type="entry name" value="YdaS_toxin-like"/>
</dbReference>
<dbReference type="SUPFAM" id="SSF47413">
    <property type="entry name" value="lambda repressor-like DNA-binding domains"/>
    <property type="match status" value="1"/>
</dbReference>
<dbReference type="Gene3D" id="1.10.260.40">
    <property type="entry name" value="lambda repressor-like DNA-binding domains"/>
    <property type="match status" value="1"/>
</dbReference>
<proteinExistence type="predicted"/>
<dbReference type="RefSeq" id="WP_175194549.1">
    <property type="nucleotide sequence ID" value="NZ_CADIKL010000006.1"/>
</dbReference>
<dbReference type="Pfam" id="PF15943">
    <property type="entry name" value="YdaS_toxin"/>
    <property type="match status" value="1"/>
</dbReference>
<evidence type="ECO:0000313" key="3">
    <source>
        <dbReference type="Proteomes" id="UP000494119"/>
    </source>
</evidence>
<dbReference type="Proteomes" id="UP000494119">
    <property type="component" value="Unassembled WGS sequence"/>
</dbReference>
<sequence>MDLRTYLTKVKHRQREFADSLGVTQGLISQWARGKALPPPNRCVAIERLTHGEVTRKELRPVDWAEYWPELEHTAQHEEGV</sequence>